<dbReference type="RefSeq" id="WP_161025033.1">
    <property type="nucleotide sequence ID" value="NZ_WWCJ01000005.1"/>
</dbReference>
<name>A0A6N9HG15_9BURK</name>
<dbReference type="EMBL" id="WWCJ01000005">
    <property type="protein sequence ID" value="MYN02023.1"/>
    <property type="molecule type" value="Genomic_DNA"/>
</dbReference>
<accession>A0A6N9HG15</accession>
<feature type="transmembrane region" description="Helical" evidence="1">
    <location>
        <begin position="29"/>
        <end position="49"/>
    </location>
</feature>
<organism evidence="2 3">
    <name type="scientific">Pseudoduganella guangdongensis</name>
    <dbReference type="NCBI Taxonomy" id="2692179"/>
    <lineage>
        <taxon>Bacteria</taxon>
        <taxon>Pseudomonadati</taxon>
        <taxon>Pseudomonadota</taxon>
        <taxon>Betaproteobacteria</taxon>
        <taxon>Burkholderiales</taxon>
        <taxon>Oxalobacteraceae</taxon>
        <taxon>Telluria group</taxon>
        <taxon>Pseudoduganella</taxon>
    </lineage>
</organism>
<keyword evidence="1" id="KW-0472">Membrane</keyword>
<sequence>MRNHSLSGNIAAVLRRCKELESSMRKVGIPAFLACLPVTLLALQYALMLREKNAGISRISGKIEGWTATVRELSAHEHGRSEFIDLDRKMRGDIEGACESMRALRDLCVEICAMFSAFGYESGMLRRCRDRFDTAVNEACRRSQLLMTAVDEHDRRALAIRQQEHAIQQAGAASAAAHAARVAAGLDA</sequence>
<reference evidence="2 3" key="1">
    <citation type="submission" date="2019-12" db="EMBL/GenBank/DDBJ databases">
        <title>Novel species isolated from a subtropical stream in China.</title>
        <authorList>
            <person name="Lu H."/>
        </authorList>
    </citation>
    <scope>NUCLEOTIDE SEQUENCE [LARGE SCALE GENOMIC DNA]</scope>
    <source>
        <strain evidence="2 3">DS3</strain>
    </source>
</reference>
<dbReference type="AlphaFoldDB" id="A0A6N9HG15"/>
<evidence type="ECO:0000313" key="2">
    <source>
        <dbReference type="EMBL" id="MYN02023.1"/>
    </source>
</evidence>
<gene>
    <name evidence="2" type="ORF">GTP41_07895</name>
</gene>
<keyword evidence="3" id="KW-1185">Reference proteome</keyword>
<protein>
    <submittedName>
        <fullName evidence="2">Uncharacterized protein</fullName>
    </submittedName>
</protein>
<evidence type="ECO:0000256" key="1">
    <source>
        <dbReference type="SAM" id="Phobius"/>
    </source>
</evidence>
<proteinExistence type="predicted"/>
<dbReference type="Proteomes" id="UP000448575">
    <property type="component" value="Unassembled WGS sequence"/>
</dbReference>
<keyword evidence="1" id="KW-0812">Transmembrane</keyword>
<comment type="caution">
    <text evidence="2">The sequence shown here is derived from an EMBL/GenBank/DDBJ whole genome shotgun (WGS) entry which is preliminary data.</text>
</comment>
<evidence type="ECO:0000313" key="3">
    <source>
        <dbReference type="Proteomes" id="UP000448575"/>
    </source>
</evidence>
<keyword evidence="1" id="KW-1133">Transmembrane helix</keyword>